<reference evidence="3 4" key="1">
    <citation type="journal article" date="2014" name="Front. Microbiol.">
        <title>Population and genomic analysis of the genus Halorubrum.</title>
        <authorList>
            <person name="Fullmer M.S."/>
            <person name="Soucy S.M."/>
            <person name="Swithers K.S."/>
            <person name="Makkay A.M."/>
            <person name="Wheeler R."/>
            <person name="Ventosa A."/>
            <person name="Gogarten J.P."/>
            <person name="Papke R.T."/>
        </authorList>
    </citation>
    <scope>NUCLEOTIDE SEQUENCE [LARGE SCALE GENOMIC DNA]</scope>
    <source>
        <strain evidence="3 4">G37</strain>
    </source>
</reference>
<keyword evidence="1" id="KW-1133">Transmembrane helix</keyword>
<feature type="domain" description="CAAX prenyl protease 2/Lysostaphin resistance protein A-like" evidence="2">
    <location>
        <begin position="126"/>
        <end position="232"/>
    </location>
</feature>
<dbReference type="RefSeq" id="WP_094583164.1">
    <property type="nucleotide sequence ID" value="NZ_NHPB01000057.1"/>
</dbReference>
<dbReference type="Pfam" id="PF02517">
    <property type="entry name" value="Rce1-like"/>
    <property type="match status" value="1"/>
</dbReference>
<sequence length="292" mass="31007">MSNQTNHITFNRGSGWIGLFVVALVLYLVGTRLLGDVLGVGPVLPGREITVVEGAVQFVPLVLTLWFLRAEGVSLAGIGLSRDQIVPALVAVTGFYVLLNAVGIGLVLPTAGASAIGYQWTVSPVMALVAFFNALIFAGLIEEVAFRGYLQSKVIAVLPSTIQFRGTIGVITASVLFTIAHVPRILTSGIPGTQALATYGALLMFSGLGFGLLYEYTQNLYVPILIHAAGNMPGTMGIVFFETSTLQGGTLAAYALLYLTLAASLVVVYRRVAIRSLELQSWSGRDNVKDPM</sequence>
<dbReference type="EMBL" id="NHPB01000057">
    <property type="protein sequence ID" value="OYR69793.1"/>
    <property type="molecule type" value="Genomic_DNA"/>
</dbReference>
<organism evidence="3 4">
    <name type="scientific">Halorubrum ezzemoulense</name>
    <name type="common">Halorubrum chaoviator</name>
    <dbReference type="NCBI Taxonomy" id="337243"/>
    <lineage>
        <taxon>Archaea</taxon>
        <taxon>Methanobacteriati</taxon>
        <taxon>Methanobacteriota</taxon>
        <taxon>Stenosarchaea group</taxon>
        <taxon>Halobacteria</taxon>
        <taxon>Halobacteriales</taxon>
        <taxon>Haloferacaceae</taxon>
        <taxon>Halorubrum</taxon>
    </lineage>
</organism>
<feature type="transmembrane region" description="Helical" evidence="1">
    <location>
        <begin position="12"/>
        <end position="29"/>
    </location>
</feature>
<feature type="transmembrane region" description="Helical" evidence="1">
    <location>
        <begin position="162"/>
        <end position="182"/>
    </location>
</feature>
<dbReference type="InterPro" id="IPR003675">
    <property type="entry name" value="Rce1/LyrA-like_dom"/>
</dbReference>
<feature type="transmembrane region" description="Helical" evidence="1">
    <location>
        <begin position="194"/>
        <end position="213"/>
    </location>
</feature>
<evidence type="ECO:0000259" key="2">
    <source>
        <dbReference type="Pfam" id="PF02517"/>
    </source>
</evidence>
<accession>A0A256JMH6</accession>
<dbReference type="Proteomes" id="UP000216758">
    <property type="component" value="Unassembled WGS sequence"/>
</dbReference>
<feature type="transmembrane region" description="Helical" evidence="1">
    <location>
        <begin position="120"/>
        <end position="141"/>
    </location>
</feature>
<dbReference type="GO" id="GO:0004175">
    <property type="term" value="F:endopeptidase activity"/>
    <property type="evidence" value="ECO:0007669"/>
    <property type="project" value="UniProtKB-ARBA"/>
</dbReference>
<dbReference type="AlphaFoldDB" id="A0A256JMH6"/>
<dbReference type="GO" id="GO:0080120">
    <property type="term" value="P:CAAX-box protein maturation"/>
    <property type="evidence" value="ECO:0007669"/>
    <property type="project" value="UniProtKB-ARBA"/>
</dbReference>
<feature type="transmembrane region" description="Helical" evidence="1">
    <location>
        <begin position="88"/>
        <end position="108"/>
    </location>
</feature>
<protein>
    <recommendedName>
        <fullName evidence="2">CAAX prenyl protease 2/Lysostaphin resistance protein A-like domain-containing protein</fullName>
    </recommendedName>
</protein>
<evidence type="ECO:0000313" key="3">
    <source>
        <dbReference type="EMBL" id="OYR69793.1"/>
    </source>
</evidence>
<feature type="transmembrane region" description="Helical" evidence="1">
    <location>
        <begin position="251"/>
        <end position="269"/>
    </location>
</feature>
<dbReference type="OrthoDB" id="221540at2157"/>
<comment type="caution">
    <text evidence="3">The sequence shown here is derived from an EMBL/GenBank/DDBJ whole genome shotgun (WGS) entry which is preliminary data.</text>
</comment>
<name>A0A256JMH6_HALEZ</name>
<proteinExistence type="predicted"/>
<keyword evidence="1" id="KW-0472">Membrane</keyword>
<feature type="transmembrane region" description="Helical" evidence="1">
    <location>
        <begin position="220"/>
        <end position="239"/>
    </location>
</feature>
<gene>
    <name evidence="3" type="ORF">DJ78_10410</name>
</gene>
<feature type="transmembrane region" description="Helical" evidence="1">
    <location>
        <begin position="49"/>
        <end position="68"/>
    </location>
</feature>
<keyword evidence="1" id="KW-0812">Transmembrane</keyword>
<evidence type="ECO:0000256" key="1">
    <source>
        <dbReference type="SAM" id="Phobius"/>
    </source>
</evidence>
<evidence type="ECO:0000313" key="4">
    <source>
        <dbReference type="Proteomes" id="UP000216758"/>
    </source>
</evidence>